<protein>
    <submittedName>
        <fullName evidence="3">Uncharacterized protein</fullName>
    </submittedName>
</protein>
<gene>
    <name evidence="3" type="ORF">LCGC14_1175450</name>
    <name evidence="2" type="ORF">LCGC14_1357250</name>
</gene>
<proteinExistence type="predicted"/>
<dbReference type="EMBL" id="LAZR01008447">
    <property type="protein sequence ID" value="KKM78710.1"/>
    <property type="molecule type" value="Genomic_DNA"/>
</dbReference>
<evidence type="ECO:0000313" key="2">
    <source>
        <dbReference type="EMBL" id="KKM78710.1"/>
    </source>
</evidence>
<reference evidence="3" key="1">
    <citation type="journal article" date="2015" name="Nature">
        <title>Complex archaea that bridge the gap between prokaryotes and eukaryotes.</title>
        <authorList>
            <person name="Spang A."/>
            <person name="Saw J.H."/>
            <person name="Jorgensen S.L."/>
            <person name="Zaremba-Niedzwiedzka K."/>
            <person name="Martijn J."/>
            <person name="Lind A.E."/>
            <person name="van Eijk R."/>
            <person name="Schleper C."/>
            <person name="Guy L."/>
            <person name="Ettema T.J."/>
        </authorList>
    </citation>
    <scope>NUCLEOTIDE SEQUENCE</scope>
</reference>
<accession>A0A0F9P6P8</accession>
<feature type="compositionally biased region" description="Basic and acidic residues" evidence="1">
    <location>
        <begin position="54"/>
        <end position="71"/>
    </location>
</feature>
<name>A0A0F9P6P8_9ZZZZ</name>
<sequence>MSVESDLALMLAMKKKRVRNRPLYPSVRQSCLGIQGGGSFSYFPCPVSGYRPGSRPEERRLPDESKGEYDPCEGRGWVPSLDLETWMNAVRNQHGFLHVFSHRERKSSGWFAETEAGEGPLQDTILLAVLRVAELAGGKASV</sequence>
<organism evidence="3">
    <name type="scientific">marine sediment metagenome</name>
    <dbReference type="NCBI Taxonomy" id="412755"/>
    <lineage>
        <taxon>unclassified sequences</taxon>
        <taxon>metagenomes</taxon>
        <taxon>ecological metagenomes</taxon>
    </lineage>
</organism>
<dbReference type="EMBL" id="LAZR01005844">
    <property type="protein sequence ID" value="KKM96705.1"/>
    <property type="molecule type" value="Genomic_DNA"/>
</dbReference>
<dbReference type="AlphaFoldDB" id="A0A0F9P6P8"/>
<evidence type="ECO:0000313" key="3">
    <source>
        <dbReference type="EMBL" id="KKM96705.1"/>
    </source>
</evidence>
<comment type="caution">
    <text evidence="3">The sequence shown here is derived from an EMBL/GenBank/DDBJ whole genome shotgun (WGS) entry which is preliminary data.</text>
</comment>
<evidence type="ECO:0000256" key="1">
    <source>
        <dbReference type="SAM" id="MobiDB-lite"/>
    </source>
</evidence>
<feature type="region of interest" description="Disordered" evidence="1">
    <location>
        <begin position="50"/>
        <end position="71"/>
    </location>
</feature>